<dbReference type="PANTHER" id="PTHR32134">
    <property type="entry name" value="FNIP REPEAT-CONTAINING PROTEIN"/>
    <property type="match status" value="1"/>
</dbReference>
<protein>
    <submittedName>
        <fullName evidence="1">Putative F-box and FNIP repeat-containing protein</fullName>
    </submittedName>
</protein>
<dbReference type="InterPro" id="IPR008615">
    <property type="entry name" value="FNIP"/>
</dbReference>
<dbReference type="Proteomes" id="UP000241137">
    <property type="component" value="Segment"/>
</dbReference>
<gene>
    <name evidence="1" type="ORF">CE11_00110</name>
</gene>
<dbReference type="InterPro" id="IPR051251">
    <property type="entry name" value="STK_FNIP-Repeat"/>
</dbReference>
<evidence type="ECO:0000313" key="2">
    <source>
        <dbReference type="Proteomes" id="UP000241137"/>
    </source>
</evidence>
<proteinExistence type="predicted"/>
<dbReference type="PANTHER" id="PTHR32134:SF169">
    <property type="entry name" value="FNIP REPEAT-CONTAINING PROTEIN-RELATED"/>
    <property type="match status" value="1"/>
</dbReference>
<dbReference type="Pfam" id="PF05725">
    <property type="entry name" value="FNIP"/>
    <property type="match status" value="5"/>
</dbReference>
<name>K7YE88_9VIRU</name>
<sequence length="374" mass="44222">MASFDILNDDVIMCILEYLNDFDKMNFLSINIKLYNFINNIWFYGVYDYKLIKELPYLERFKYVEYESNSKIIPNYVTHLTFGYYFNKNIKDCIRVRIHAERIALRCIPNSVTHLTFGKNFNKNIRECIPNSVTHLTFGWDFNQNIKGCIPNSVTHLKFGYYFNQNIKDCIPDSVHYLEFGWCFNKKIKDCIPNSVTHLIFGHCFNQNIKDCIRARIHAEQIALRCIPNSVTPCGIDLELKNQGFLQSKVTLSQEGQVREKVLPCSQRDRLEETRCVYFLPSRLTHLTFGDNFNQDIRGCIPDSVTHLIFGHSFNQNIKGCIPNNITHLTFGWEFYQNIKDRIPDSVTHLTLNKDFYERKKNIFVKTYRYIFYN</sequence>
<accession>K7YE88</accession>
<evidence type="ECO:0000313" key="1">
    <source>
        <dbReference type="EMBL" id="AFX92142.1"/>
    </source>
</evidence>
<dbReference type="SUPFAM" id="SSF52058">
    <property type="entry name" value="L domain-like"/>
    <property type="match status" value="1"/>
</dbReference>
<dbReference type="InterPro" id="IPR032675">
    <property type="entry name" value="LRR_dom_sf"/>
</dbReference>
<organism evidence="1 2">
    <name type="scientific">Megavirus courdo11</name>
    <dbReference type="NCBI Taxonomy" id="1128140"/>
    <lineage>
        <taxon>Viruses</taxon>
        <taxon>Varidnaviria</taxon>
        <taxon>Bamfordvirae</taxon>
        <taxon>Nucleocytoviricota</taxon>
        <taxon>Megaviricetes</taxon>
        <taxon>Imitervirales</taxon>
        <taxon>Mimiviridae</taxon>
        <taxon>Megamimivirinae</taxon>
        <taxon>Megavirus</taxon>
        <taxon>Megavirus chilense</taxon>
    </lineage>
</organism>
<dbReference type="EMBL" id="JX975216">
    <property type="protein sequence ID" value="AFX92142.1"/>
    <property type="molecule type" value="Genomic_DNA"/>
</dbReference>
<reference evidence="1 2" key="1">
    <citation type="journal article" date="2014" name="Virus Genes">
        <title>Complete genome sequence of Courdo11 virus, a member of the family Mimiviridae.</title>
        <authorList>
            <person name="Yoosuf N."/>
            <person name="Pagnier I."/>
            <person name="Fournous G."/>
            <person name="Robert C."/>
            <person name="La Scola B."/>
            <person name="Raoult D."/>
            <person name="Colson P."/>
        </authorList>
    </citation>
    <scope>NUCLEOTIDE SEQUENCE [LARGE SCALE GENOMIC DNA]</scope>
</reference>
<dbReference type="Gene3D" id="3.80.10.10">
    <property type="entry name" value="Ribonuclease Inhibitor"/>
    <property type="match status" value="1"/>
</dbReference>